<organism evidence="2 3">
    <name type="scientific">Reticulibacter mediterranei</name>
    <dbReference type="NCBI Taxonomy" id="2778369"/>
    <lineage>
        <taxon>Bacteria</taxon>
        <taxon>Bacillati</taxon>
        <taxon>Chloroflexota</taxon>
        <taxon>Ktedonobacteria</taxon>
        <taxon>Ktedonobacterales</taxon>
        <taxon>Reticulibacteraceae</taxon>
        <taxon>Reticulibacter</taxon>
    </lineage>
</organism>
<dbReference type="InterPro" id="IPR017517">
    <property type="entry name" value="Maleyloyr_isom"/>
</dbReference>
<dbReference type="EMBL" id="BNJK01000002">
    <property type="protein sequence ID" value="GHO99052.1"/>
    <property type="molecule type" value="Genomic_DNA"/>
</dbReference>
<feature type="domain" description="Mycothiol-dependent maleylpyruvate isomerase metal-binding" evidence="1">
    <location>
        <begin position="14"/>
        <end position="159"/>
    </location>
</feature>
<evidence type="ECO:0000259" key="1">
    <source>
        <dbReference type="Pfam" id="PF11716"/>
    </source>
</evidence>
<comment type="caution">
    <text evidence="2">The sequence shown here is derived from an EMBL/GenBank/DDBJ whole genome shotgun (WGS) entry which is preliminary data.</text>
</comment>
<dbReference type="InterPro" id="IPR034660">
    <property type="entry name" value="DinB/YfiT-like"/>
</dbReference>
<dbReference type="InterPro" id="IPR024344">
    <property type="entry name" value="MDMPI_metal-binding"/>
</dbReference>
<dbReference type="Proteomes" id="UP000597444">
    <property type="component" value="Unassembled WGS sequence"/>
</dbReference>
<dbReference type="Pfam" id="PF11716">
    <property type="entry name" value="MDMPI_N"/>
    <property type="match status" value="1"/>
</dbReference>
<dbReference type="SUPFAM" id="SSF109854">
    <property type="entry name" value="DinB/YfiT-like putative metalloenzymes"/>
    <property type="match status" value="1"/>
</dbReference>
<dbReference type="NCBIfam" id="TIGR03083">
    <property type="entry name" value="maleylpyruvate isomerase family mycothiol-dependent enzyme"/>
    <property type="match status" value="1"/>
</dbReference>
<evidence type="ECO:0000313" key="3">
    <source>
        <dbReference type="Proteomes" id="UP000597444"/>
    </source>
</evidence>
<reference evidence="2" key="1">
    <citation type="submission" date="2020-10" db="EMBL/GenBank/DDBJ databases">
        <title>Taxonomic study of unclassified bacteria belonging to the class Ktedonobacteria.</title>
        <authorList>
            <person name="Yabe S."/>
            <person name="Wang C.M."/>
            <person name="Zheng Y."/>
            <person name="Sakai Y."/>
            <person name="Cavaletti L."/>
            <person name="Monciardini P."/>
            <person name="Donadio S."/>
        </authorList>
    </citation>
    <scope>NUCLEOTIDE SEQUENCE</scope>
    <source>
        <strain evidence="2">ID150040</strain>
    </source>
</reference>
<dbReference type="GO" id="GO:0046872">
    <property type="term" value="F:metal ion binding"/>
    <property type="evidence" value="ECO:0007669"/>
    <property type="project" value="InterPro"/>
</dbReference>
<dbReference type="Gene3D" id="1.20.120.450">
    <property type="entry name" value="dinb family like domain"/>
    <property type="match status" value="1"/>
</dbReference>
<dbReference type="AlphaFoldDB" id="A0A8J3N5A1"/>
<dbReference type="RefSeq" id="WP_220209715.1">
    <property type="nucleotide sequence ID" value="NZ_BNJK01000002.1"/>
</dbReference>
<gene>
    <name evidence="2" type="ORF">KSF_091000</name>
</gene>
<accession>A0A8J3N5A1</accession>
<evidence type="ECO:0000313" key="2">
    <source>
        <dbReference type="EMBL" id="GHO99052.1"/>
    </source>
</evidence>
<protein>
    <recommendedName>
        <fullName evidence="1">Mycothiol-dependent maleylpyruvate isomerase metal-binding domain-containing protein</fullName>
    </recommendedName>
</protein>
<keyword evidence="3" id="KW-1185">Reference proteome</keyword>
<proteinExistence type="predicted"/>
<name>A0A8J3N5A1_9CHLR</name>
<sequence length="279" mass="31756">MQPVDPIFVLDLFPQERQRLLELLSGLSEQEWNAPTVCPGWSVKDIALHLLGDDIGYLSGRRDHFSNPFFRHKDMHTWESLVKNLNEANELWVQATARISPQLLCELLALTGKQFHAYLQTLDQMALNGVVSWAGPDRAPTWLDTAREYTERWLHQQQIRDAVNKPGLKERAFFYPILDTFVRALPHTYRDVPVNTPTALKFVVTGEAGGTWYLFGADNRWSLYTAVDLPPTTTVTMDQETCWRLFTKGITREQASTRTSITGEQVPGQQLLSTVSIIA</sequence>